<evidence type="ECO:0000313" key="8">
    <source>
        <dbReference type="EMBL" id="BBE32069.1"/>
    </source>
</evidence>
<dbReference type="SUPFAM" id="SSF53850">
    <property type="entry name" value="Periplasmic binding protein-like II"/>
    <property type="match status" value="1"/>
</dbReference>
<evidence type="ECO:0000313" key="9">
    <source>
        <dbReference type="Proteomes" id="UP000516361"/>
    </source>
</evidence>
<keyword evidence="3 6" id="KW-0812">Transmembrane</keyword>
<feature type="transmembrane region" description="Helical" evidence="6">
    <location>
        <begin position="29"/>
        <end position="46"/>
    </location>
</feature>
<dbReference type="GO" id="GO:0005886">
    <property type="term" value="C:plasma membrane"/>
    <property type="evidence" value="ECO:0007669"/>
    <property type="project" value="UniProtKB-SubCell"/>
</dbReference>
<keyword evidence="5 6" id="KW-0472">Membrane</keyword>
<keyword evidence="4 6" id="KW-1133">Transmembrane helix</keyword>
<proteinExistence type="predicted"/>
<feature type="domain" description="MrpA C-terminal/MbhD" evidence="7">
    <location>
        <begin position="10"/>
        <end position="74"/>
    </location>
</feature>
<dbReference type="Proteomes" id="UP000516361">
    <property type="component" value="Chromosome"/>
</dbReference>
<dbReference type="InParanoid" id="A0A7G1GCB1"/>
<evidence type="ECO:0000259" key="7">
    <source>
        <dbReference type="Pfam" id="PF13244"/>
    </source>
</evidence>
<evidence type="ECO:0000256" key="6">
    <source>
        <dbReference type="SAM" id="Phobius"/>
    </source>
</evidence>
<keyword evidence="9" id="KW-1185">Reference proteome</keyword>
<organism evidence="8 9">
    <name type="scientific">Tepiditoga spiralis</name>
    <dbReference type="NCBI Taxonomy" id="2108365"/>
    <lineage>
        <taxon>Bacteria</taxon>
        <taxon>Thermotogati</taxon>
        <taxon>Thermotogota</taxon>
        <taxon>Thermotogae</taxon>
        <taxon>Petrotogales</taxon>
        <taxon>Petrotogaceae</taxon>
        <taxon>Tepiditoga</taxon>
    </lineage>
</organism>
<dbReference type="InterPro" id="IPR025383">
    <property type="entry name" value="MrpA_C/MbhD"/>
</dbReference>
<accession>A0A7G1GCB1</accession>
<name>A0A7G1GCB1_9BACT</name>
<dbReference type="AlphaFoldDB" id="A0A7G1GCB1"/>
<feature type="transmembrane region" description="Helical" evidence="6">
    <location>
        <begin position="52"/>
        <end position="71"/>
    </location>
</feature>
<dbReference type="KEGG" id="ocy:OSSY52_22100"/>
<evidence type="ECO:0000256" key="1">
    <source>
        <dbReference type="ARBA" id="ARBA00004651"/>
    </source>
</evidence>
<comment type="subcellular location">
    <subcellularLocation>
        <location evidence="1">Cell membrane</location>
        <topology evidence="1">Multi-pass membrane protein</topology>
    </subcellularLocation>
</comment>
<evidence type="ECO:0000256" key="4">
    <source>
        <dbReference type="ARBA" id="ARBA00022989"/>
    </source>
</evidence>
<evidence type="ECO:0000256" key="3">
    <source>
        <dbReference type="ARBA" id="ARBA00022692"/>
    </source>
</evidence>
<reference evidence="8 9" key="1">
    <citation type="submission" date="2018-06" db="EMBL/GenBank/DDBJ databases">
        <title>Genome sequencing of Oceanotoga sp. sy52.</title>
        <authorList>
            <person name="Mori K."/>
        </authorList>
    </citation>
    <scope>NUCLEOTIDE SEQUENCE [LARGE SCALE GENOMIC DNA]</scope>
    <source>
        <strain evidence="9">sy52</strain>
    </source>
</reference>
<evidence type="ECO:0000256" key="5">
    <source>
        <dbReference type="ARBA" id="ARBA00023136"/>
    </source>
</evidence>
<sequence>MTITIYFLFLILIVISFYILFQKKHINTLLAYGSFGIALSGIFFIMNAPEVAIVEITIGSAFVFFIYLIALKKTATLKVLYVETPYLIEIKKGNLYGFEYYILDTFLKKRGYEAEYIKVDPEKSLSKLKKNGDILIGGIVVEDKIEGIHVSETHLPTKILKIGNSLKTTHGILYNNLEQKMINELKKDFVIDVIRYKHLMYKGKKFDDIEEVKKTGYKIIFNEKNAFLIKDFNEYINEIKENEKLYNELVRRYIG</sequence>
<gene>
    <name evidence="8" type="ORF">OSSY52_22100</name>
</gene>
<dbReference type="EMBL" id="AP018712">
    <property type="protein sequence ID" value="BBE32069.1"/>
    <property type="molecule type" value="Genomic_DNA"/>
</dbReference>
<keyword evidence="2" id="KW-1003">Cell membrane</keyword>
<dbReference type="RefSeq" id="WP_190614924.1">
    <property type="nucleotide sequence ID" value="NZ_AP018712.1"/>
</dbReference>
<dbReference type="Gene3D" id="3.40.190.10">
    <property type="entry name" value="Periplasmic binding protein-like II"/>
    <property type="match status" value="1"/>
</dbReference>
<evidence type="ECO:0000256" key="2">
    <source>
        <dbReference type="ARBA" id="ARBA00022475"/>
    </source>
</evidence>
<protein>
    <submittedName>
        <fullName evidence="8">Sodium:proton antiporter</fullName>
    </submittedName>
</protein>
<feature type="transmembrane region" description="Helical" evidence="6">
    <location>
        <begin position="6"/>
        <end position="22"/>
    </location>
</feature>
<dbReference type="Pfam" id="PF13244">
    <property type="entry name" value="MbhD"/>
    <property type="match status" value="1"/>
</dbReference>